<name>A0A6J5N3R7_9CAUD</name>
<organism evidence="1">
    <name type="scientific">uncultured Caudovirales phage</name>
    <dbReference type="NCBI Taxonomy" id="2100421"/>
    <lineage>
        <taxon>Viruses</taxon>
        <taxon>Duplodnaviria</taxon>
        <taxon>Heunggongvirae</taxon>
        <taxon>Uroviricota</taxon>
        <taxon>Caudoviricetes</taxon>
        <taxon>Peduoviridae</taxon>
        <taxon>Maltschvirus</taxon>
        <taxon>Maltschvirus maltsch</taxon>
    </lineage>
</organism>
<protein>
    <submittedName>
        <fullName evidence="1">Uncharacterized protein</fullName>
    </submittedName>
</protein>
<dbReference type="EMBL" id="LR796568">
    <property type="protein sequence ID" value="CAB4151983.1"/>
    <property type="molecule type" value="Genomic_DNA"/>
</dbReference>
<evidence type="ECO:0000313" key="1">
    <source>
        <dbReference type="EMBL" id="CAB4151983.1"/>
    </source>
</evidence>
<sequence>MIDFLTIEYIIEMHVIHGYDLNKIALISHCNKQFCFDLIQMYHGAGDWALKRLKMEDKSIYQPMIYNTKQDLLIIIT</sequence>
<gene>
    <name evidence="1" type="ORF">UFOVP595_39</name>
</gene>
<proteinExistence type="predicted"/>
<accession>A0A6J5N3R7</accession>
<reference evidence="1" key="1">
    <citation type="submission" date="2020-04" db="EMBL/GenBank/DDBJ databases">
        <authorList>
            <person name="Chiriac C."/>
            <person name="Salcher M."/>
            <person name="Ghai R."/>
            <person name="Kavagutti S V."/>
        </authorList>
    </citation>
    <scope>NUCLEOTIDE SEQUENCE</scope>
</reference>